<dbReference type="SMART" id="SM00409">
    <property type="entry name" value="IG"/>
    <property type="match status" value="1"/>
</dbReference>
<dbReference type="Pfam" id="PF00047">
    <property type="entry name" value="ig"/>
    <property type="match status" value="1"/>
</dbReference>
<name>A0ABP1R5J3_9HEXA</name>
<keyword evidence="6" id="KW-1185">Reference proteome</keyword>
<feature type="domain" description="Ig-like" evidence="3">
    <location>
        <begin position="26"/>
        <end position="119"/>
    </location>
</feature>
<feature type="domain" description="Fibronectin type-III" evidence="4">
    <location>
        <begin position="149"/>
        <end position="252"/>
    </location>
</feature>
<reference evidence="5 6" key="1">
    <citation type="submission" date="2024-08" db="EMBL/GenBank/DDBJ databases">
        <authorList>
            <person name="Cucini C."/>
            <person name="Frati F."/>
        </authorList>
    </citation>
    <scope>NUCLEOTIDE SEQUENCE [LARGE SCALE GENOMIC DNA]</scope>
</reference>
<sequence length="363" mass="40617">MAIKQSRMCQLLLCVMLVSLFSEGAPYAAHDAEDIQIIWVDLGSNLTIPCGSSSSSSSDGNGQSVMWIHEGRGSPVTNHVQKDGSIFFQHLQLSDSGIYSCSLEYSNDESSSNSSRSESTEMGATYKTTGGKVEWAPYETRFHIRIKTQPQILKNVTVKPFTILALVMWEVDEKDGSGGYPIQNFYISYRLKNSTDGDWQQCPLIHIHPDLRQYQIYHLHPNSTYLIQVWATNKLGRGPSTTLECSTHSNPQEIELGKRFLDGVDTFDVRIWIIAVAIVISTLCILGVATCCLFYKEYVVNLANQSSISRDIDGEHIELMPNIILNPGYDFQSMDLQEPDENSNDTNAPTRINNNSVIYPARV</sequence>
<dbReference type="PROSITE" id="PS50853">
    <property type="entry name" value="FN3"/>
    <property type="match status" value="1"/>
</dbReference>
<evidence type="ECO:0000313" key="5">
    <source>
        <dbReference type="EMBL" id="CAL8120431.1"/>
    </source>
</evidence>
<evidence type="ECO:0000313" key="6">
    <source>
        <dbReference type="Proteomes" id="UP001642540"/>
    </source>
</evidence>
<dbReference type="InterPro" id="IPR036116">
    <property type="entry name" value="FN3_sf"/>
</dbReference>
<dbReference type="Proteomes" id="UP001642540">
    <property type="component" value="Unassembled WGS sequence"/>
</dbReference>
<evidence type="ECO:0000256" key="2">
    <source>
        <dbReference type="SAM" id="SignalP"/>
    </source>
</evidence>
<dbReference type="CDD" id="cd00063">
    <property type="entry name" value="FN3"/>
    <property type="match status" value="1"/>
</dbReference>
<dbReference type="InterPro" id="IPR003961">
    <property type="entry name" value="FN3_dom"/>
</dbReference>
<keyword evidence="1" id="KW-0812">Transmembrane</keyword>
<dbReference type="InterPro" id="IPR013151">
    <property type="entry name" value="Immunoglobulin_dom"/>
</dbReference>
<protein>
    <submittedName>
        <fullName evidence="5">Uncharacterized protein</fullName>
    </submittedName>
</protein>
<accession>A0ABP1R5J3</accession>
<evidence type="ECO:0000259" key="3">
    <source>
        <dbReference type="PROSITE" id="PS50835"/>
    </source>
</evidence>
<dbReference type="Gene3D" id="2.60.40.10">
    <property type="entry name" value="Immunoglobulins"/>
    <property type="match status" value="2"/>
</dbReference>
<dbReference type="InterPro" id="IPR013783">
    <property type="entry name" value="Ig-like_fold"/>
</dbReference>
<feature type="chain" id="PRO_5046534016" evidence="2">
    <location>
        <begin position="25"/>
        <end position="363"/>
    </location>
</feature>
<proteinExistence type="predicted"/>
<feature type="transmembrane region" description="Helical" evidence="1">
    <location>
        <begin position="271"/>
        <end position="295"/>
    </location>
</feature>
<dbReference type="PROSITE" id="PS50835">
    <property type="entry name" value="IG_LIKE"/>
    <property type="match status" value="1"/>
</dbReference>
<dbReference type="InterPro" id="IPR003599">
    <property type="entry name" value="Ig_sub"/>
</dbReference>
<dbReference type="SUPFAM" id="SSF49265">
    <property type="entry name" value="Fibronectin type III"/>
    <property type="match status" value="1"/>
</dbReference>
<keyword evidence="1" id="KW-1133">Transmembrane helix</keyword>
<feature type="signal peptide" evidence="2">
    <location>
        <begin position="1"/>
        <end position="24"/>
    </location>
</feature>
<dbReference type="EMBL" id="CAXLJM020000062">
    <property type="protein sequence ID" value="CAL8120431.1"/>
    <property type="molecule type" value="Genomic_DNA"/>
</dbReference>
<comment type="caution">
    <text evidence="5">The sequence shown here is derived from an EMBL/GenBank/DDBJ whole genome shotgun (WGS) entry which is preliminary data.</text>
</comment>
<dbReference type="InterPro" id="IPR036179">
    <property type="entry name" value="Ig-like_dom_sf"/>
</dbReference>
<gene>
    <name evidence="5" type="ORF">ODALV1_LOCUS18981</name>
</gene>
<evidence type="ECO:0000259" key="4">
    <source>
        <dbReference type="PROSITE" id="PS50853"/>
    </source>
</evidence>
<dbReference type="InterPro" id="IPR007110">
    <property type="entry name" value="Ig-like_dom"/>
</dbReference>
<organism evidence="5 6">
    <name type="scientific">Orchesella dallaii</name>
    <dbReference type="NCBI Taxonomy" id="48710"/>
    <lineage>
        <taxon>Eukaryota</taxon>
        <taxon>Metazoa</taxon>
        <taxon>Ecdysozoa</taxon>
        <taxon>Arthropoda</taxon>
        <taxon>Hexapoda</taxon>
        <taxon>Collembola</taxon>
        <taxon>Entomobryomorpha</taxon>
        <taxon>Entomobryoidea</taxon>
        <taxon>Orchesellidae</taxon>
        <taxon>Orchesellinae</taxon>
        <taxon>Orchesella</taxon>
    </lineage>
</organism>
<keyword evidence="2" id="KW-0732">Signal</keyword>
<evidence type="ECO:0000256" key="1">
    <source>
        <dbReference type="SAM" id="Phobius"/>
    </source>
</evidence>
<keyword evidence="1" id="KW-0472">Membrane</keyword>
<dbReference type="SUPFAM" id="SSF48726">
    <property type="entry name" value="Immunoglobulin"/>
    <property type="match status" value="1"/>
</dbReference>